<evidence type="ECO:0000256" key="8">
    <source>
        <dbReference type="ARBA" id="ARBA00023306"/>
    </source>
</evidence>
<dbReference type="OMA" id="CFWTGLE"/>
<dbReference type="Ensembl" id="ENSOABT00000008008.2">
    <property type="protein sequence ID" value="ENSOABP00000007719.2"/>
    <property type="gene ID" value="ENSOABG00000004228.2"/>
</dbReference>
<dbReference type="Pfam" id="PF22782">
    <property type="entry name" value="SDE2"/>
    <property type="match status" value="1"/>
</dbReference>
<reference evidence="13" key="1">
    <citation type="submission" date="2025-08" db="UniProtKB">
        <authorList>
            <consortium name="Ensembl"/>
        </authorList>
    </citation>
    <scope>IDENTIFICATION</scope>
</reference>
<evidence type="ECO:0000313" key="13">
    <source>
        <dbReference type="Ensembl" id="ENSOABP00000007719.2"/>
    </source>
</evidence>
<dbReference type="GO" id="GO:0006397">
    <property type="term" value="P:mRNA processing"/>
    <property type="evidence" value="ECO:0007669"/>
    <property type="project" value="UniProtKB-KW"/>
</dbReference>
<feature type="domain" description="SDE2-like" evidence="12">
    <location>
        <begin position="66"/>
        <end position="161"/>
    </location>
</feature>
<dbReference type="GeneID" id="116317726"/>
<proteinExistence type="inferred from homology"/>
<keyword evidence="4" id="KW-0963">Cytoplasm</keyword>
<name>A0A668S781_OREAU</name>
<evidence type="ECO:0000256" key="2">
    <source>
        <dbReference type="ARBA" id="ARBA00004496"/>
    </source>
</evidence>
<keyword evidence="14" id="KW-1185">Reference proteome</keyword>
<evidence type="ECO:0008006" key="15">
    <source>
        <dbReference type="Google" id="ProtNLM"/>
    </source>
</evidence>
<evidence type="ECO:0000256" key="9">
    <source>
        <dbReference type="SAM" id="Coils"/>
    </source>
</evidence>
<protein>
    <recommendedName>
        <fullName evidence="15">Replication stress response regulator SDE2</fullName>
    </recommendedName>
</protein>
<comment type="similarity">
    <text evidence="3">Belongs to the SDE2 family.</text>
</comment>
<dbReference type="RefSeq" id="XP_031592444.2">
    <property type="nucleotide sequence ID" value="XM_031736584.2"/>
</dbReference>
<keyword evidence="6" id="KW-0508">mRNA splicing</keyword>
<organism evidence="13 14">
    <name type="scientific">Oreochromis aureus</name>
    <name type="common">Israeli tilapia</name>
    <name type="synonym">Chromis aureus</name>
    <dbReference type="NCBI Taxonomy" id="47969"/>
    <lineage>
        <taxon>Eukaryota</taxon>
        <taxon>Metazoa</taxon>
        <taxon>Chordata</taxon>
        <taxon>Craniata</taxon>
        <taxon>Vertebrata</taxon>
        <taxon>Euteleostomi</taxon>
        <taxon>Actinopterygii</taxon>
        <taxon>Neopterygii</taxon>
        <taxon>Teleostei</taxon>
        <taxon>Neoteleostei</taxon>
        <taxon>Acanthomorphata</taxon>
        <taxon>Ovalentaria</taxon>
        <taxon>Cichlomorphae</taxon>
        <taxon>Cichliformes</taxon>
        <taxon>Cichlidae</taxon>
        <taxon>African cichlids</taxon>
        <taxon>Pseudocrenilabrinae</taxon>
        <taxon>Oreochromini</taxon>
        <taxon>Oreochromis</taxon>
    </lineage>
</organism>
<dbReference type="InterPro" id="IPR053822">
    <property type="entry name" value="SDE2-like_dom"/>
</dbReference>
<evidence type="ECO:0000313" key="14">
    <source>
        <dbReference type="Proteomes" id="UP000472276"/>
    </source>
</evidence>
<evidence type="ECO:0000256" key="5">
    <source>
        <dbReference type="ARBA" id="ARBA00022664"/>
    </source>
</evidence>
<feature type="compositionally biased region" description="Basic and acidic residues" evidence="10">
    <location>
        <begin position="276"/>
        <end position="363"/>
    </location>
</feature>
<keyword evidence="5" id="KW-0507">mRNA processing</keyword>
<keyword evidence="9" id="KW-0175">Coiled coil</keyword>
<dbReference type="Proteomes" id="UP000472276">
    <property type="component" value="Unassembled WGS sequence"/>
</dbReference>
<feature type="coiled-coil region" evidence="9">
    <location>
        <begin position="106"/>
        <end position="140"/>
    </location>
</feature>
<evidence type="ECO:0000259" key="12">
    <source>
        <dbReference type="Pfam" id="PF22782"/>
    </source>
</evidence>
<dbReference type="InterPro" id="IPR025086">
    <property type="entry name" value="SDE2/SF3A3_SAP"/>
</dbReference>
<feature type="compositionally biased region" description="Acidic residues" evidence="10">
    <location>
        <begin position="213"/>
        <end position="226"/>
    </location>
</feature>
<feature type="domain" description="SDE2/SF3A3 SAP" evidence="11">
    <location>
        <begin position="356"/>
        <end position="425"/>
    </location>
</feature>
<dbReference type="InterPro" id="IPR051421">
    <property type="entry name" value="RNA_Proc_DNA_Dmg_Regulator"/>
</dbReference>
<dbReference type="PANTHER" id="PTHR12786">
    <property type="entry name" value="SPLICING FACTOR SF3A-RELATED"/>
    <property type="match status" value="1"/>
</dbReference>
<feature type="region of interest" description="Disordered" evidence="10">
    <location>
        <begin position="183"/>
        <end position="365"/>
    </location>
</feature>
<accession>A0A668S781</accession>
<evidence type="ECO:0000256" key="4">
    <source>
        <dbReference type="ARBA" id="ARBA00022490"/>
    </source>
</evidence>
<evidence type="ECO:0000259" key="11">
    <source>
        <dbReference type="Pfam" id="PF13297"/>
    </source>
</evidence>
<dbReference type="GO" id="GO:0005634">
    <property type="term" value="C:nucleus"/>
    <property type="evidence" value="ECO:0007669"/>
    <property type="project" value="UniProtKB-SubCell"/>
</dbReference>
<dbReference type="GO" id="GO:0005737">
    <property type="term" value="C:cytoplasm"/>
    <property type="evidence" value="ECO:0007669"/>
    <property type="project" value="UniProtKB-SubCell"/>
</dbReference>
<dbReference type="AlphaFoldDB" id="A0A668S781"/>
<keyword evidence="8" id="KW-0131">Cell cycle</keyword>
<evidence type="ECO:0000256" key="1">
    <source>
        <dbReference type="ARBA" id="ARBA00004123"/>
    </source>
</evidence>
<dbReference type="PANTHER" id="PTHR12786:SF1">
    <property type="entry name" value="SPLICING REGULATOR SDE2"/>
    <property type="match status" value="1"/>
</dbReference>
<dbReference type="Pfam" id="PF13297">
    <property type="entry name" value="SDE2_2C"/>
    <property type="match status" value="1"/>
</dbReference>
<keyword evidence="7" id="KW-0539">Nucleus</keyword>
<reference evidence="13" key="2">
    <citation type="submission" date="2025-09" db="UniProtKB">
        <authorList>
            <consortium name="Ensembl"/>
        </authorList>
    </citation>
    <scope>IDENTIFICATION</scope>
</reference>
<dbReference type="GO" id="GO:0008380">
    <property type="term" value="P:RNA splicing"/>
    <property type="evidence" value="ECO:0007669"/>
    <property type="project" value="UniProtKB-KW"/>
</dbReference>
<sequence length="433" mass="48520">MEVSVSALGRRGSTCVFPVGSVVRHVLDRLVPLPEDFYVTRDGRRAHLDDPLEHGAVYHLELRLVGGKGGFGSMLRALGAQIEKTTNREACRDLSGRRLRDVNHEKEMADWLKKQAEREAEKEQRRLERLQRKLNEPKHQFTDAQYQQQCHDLSERLEDSVLKGLQASSSSQVKVDDMCGAKRLNSDQSEQPAKKKTKTAGGGGGGCFWTGLEEMDELMSSDDDEAPSTSSCETAAAIATMTTRREAAESEEGSSGSTRTAQIPKETSRDQTGTPSEDREPEETSRDQTETPSEDRDPEETSRDQTEMRSEDREPEETSRDQTETPSEDRDPEETSRDQTEMRSEDRDPEETFRDQTEMRSEDQQLDLLSASSVKQLESLGLDVLKKELMSRGLKCGGTLSERAARLFAIRGLSADQIDPLLLAKPTKPKKKK</sequence>
<evidence type="ECO:0000256" key="10">
    <source>
        <dbReference type="SAM" id="MobiDB-lite"/>
    </source>
</evidence>
<evidence type="ECO:0000256" key="7">
    <source>
        <dbReference type="ARBA" id="ARBA00023242"/>
    </source>
</evidence>
<evidence type="ECO:0000256" key="3">
    <source>
        <dbReference type="ARBA" id="ARBA00008726"/>
    </source>
</evidence>
<feature type="compositionally biased region" description="Low complexity" evidence="10">
    <location>
        <begin position="233"/>
        <end position="242"/>
    </location>
</feature>
<comment type="subcellular location">
    <subcellularLocation>
        <location evidence="2">Cytoplasm</location>
    </subcellularLocation>
    <subcellularLocation>
        <location evidence="1">Nucleus</location>
    </subcellularLocation>
</comment>
<gene>
    <name evidence="13" type="primary">SDE2</name>
</gene>
<evidence type="ECO:0000256" key="6">
    <source>
        <dbReference type="ARBA" id="ARBA00023187"/>
    </source>
</evidence>